<protein>
    <submittedName>
        <fullName evidence="2">Uncharacterized protein</fullName>
    </submittedName>
</protein>
<feature type="compositionally biased region" description="Polar residues" evidence="1">
    <location>
        <begin position="751"/>
        <end position="761"/>
    </location>
</feature>
<feature type="compositionally biased region" description="Polar residues" evidence="1">
    <location>
        <begin position="661"/>
        <end position="678"/>
    </location>
</feature>
<comment type="caution">
    <text evidence="2">The sequence shown here is derived from an EMBL/GenBank/DDBJ whole genome shotgun (WGS) entry which is preliminary data.</text>
</comment>
<organism evidence="2 3">
    <name type="scientific">Heracleum sosnowskyi</name>
    <dbReference type="NCBI Taxonomy" id="360622"/>
    <lineage>
        <taxon>Eukaryota</taxon>
        <taxon>Viridiplantae</taxon>
        <taxon>Streptophyta</taxon>
        <taxon>Embryophyta</taxon>
        <taxon>Tracheophyta</taxon>
        <taxon>Spermatophyta</taxon>
        <taxon>Magnoliopsida</taxon>
        <taxon>eudicotyledons</taxon>
        <taxon>Gunneridae</taxon>
        <taxon>Pentapetalae</taxon>
        <taxon>asterids</taxon>
        <taxon>campanulids</taxon>
        <taxon>Apiales</taxon>
        <taxon>Apiaceae</taxon>
        <taxon>Apioideae</taxon>
        <taxon>apioid superclade</taxon>
        <taxon>Tordylieae</taxon>
        <taxon>Tordyliinae</taxon>
        <taxon>Heracleum</taxon>
    </lineage>
</organism>
<proteinExistence type="predicted"/>
<feature type="region of interest" description="Disordered" evidence="1">
    <location>
        <begin position="617"/>
        <end position="678"/>
    </location>
</feature>
<reference evidence="2" key="1">
    <citation type="submission" date="2023-02" db="EMBL/GenBank/DDBJ databases">
        <title>Genome of toxic invasive species Heracleum sosnowskyi carries increased number of genes despite the absence of recent whole-genome duplications.</title>
        <authorList>
            <person name="Schelkunov M."/>
            <person name="Shtratnikova V."/>
            <person name="Makarenko M."/>
            <person name="Klepikova A."/>
            <person name="Omelchenko D."/>
            <person name="Novikova G."/>
            <person name="Obukhova E."/>
            <person name="Bogdanov V."/>
            <person name="Penin A."/>
            <person name="Logacheva M."/>
        </authorList>
    </citation>
    <scope>NUCLEOTIDE SEQUENCE</scope>
    <source>
        <strain evidence="2">Hsosn_3</strain>
        <tissue evidence="2">Leaf</tissue>
    </source>
</reference>
<name>A0AAD8H8A7_9APIA</name>
<feature type="compositionally biased region" description="Basic and acidic residues" evidence="1">
    <location>
        <begin position="630"/>
        <end position="649"/>
    </location>
</feature>
<reference evidence="2" key="2">
    <citation type="submission" date="2023-05" db="EMBL/GenBank/DDBJ databases">
        <authorList>
            <person name="Schelkunov M.I."/>
        </authorList>
    </citation>
    <scope>NUCLEOTIDE SEQUENCE</scope>
    <source>
        <strain evidence="2">Hsosn_3</strain>
        <tissue evidence="2">Leaf</tissue>
    </source>
</reference>
<feature type="region of interest" description="Disordered" evidence="1">
    <location>
        <begin position="730"/>
        <end position="808"/>
    </location>
</feature>
<evidence type="ECO:0000313" key="2">
    <source>
        <dbReference type="EMBL" id="KAK1361435.1"/>
    </source>
</evidence>
<gene>
    <name evidence="2" type="ORF">POM88_045909</name>
</gene>
<feature type="compositionally biased region" description="Polar residues" evidence="1">
    <location>
        <begin position="183"/>
        <end position="192"/>
    </location>
</feature>
<feature type="region of interest" description="Disordered" evidence="1">
    <location>
        <begin position="866"/>
        <end position="892"/>
    </location>
</feature>
<dbReference type="AlphaFoldDB" id="A0AAD8H8A7"/>
<dbReference type="Proteomes" id="UP001237642">
    <property type="component" value="Unassembled WGS sequence"/>
</dbReference>
<evidence type="ECO:0000256" key="1">
    <source>
        <dbReference type="SAM" id="MobiDB-lite"/>
    </source>
</evidence>
<feature type="compositionally biased region" description="Polar residues" evidence="1">
    <location>
        <begin position="790"/>
        <end position="808"/>
    </location>
</feature>
<keyword evidence="3" id="KW-1185">Reference proteome</keyword>
<feature type="compositionally biased region" description="Basic residues" evidence="1">
    <location>
        <begin position="732"/>
        <end position="741"/>
    </location>
</feature>
<feature type="compositionally biased region" description="Low complexity" evidence="1">
    <location>
        <begin position="214"/>
        <end position="228"/>
    </location>
</feature>
<accession>A0AAD8H8A7</accession>
<dbReference type="EMBL" id="JAUIZM010000010">
    <property type="protein sequence ID" value="KAK1361435.1"/>
    <property type="molecule type" value="Genomic_DNA"/>
</dbReference>
<sequence>MGFGEHTAYTIAVGDAELLRMMREIGYGGSLAKIGQLKRPFLRKEWSFFFDCITRTFGKMCTNWDAIPTDSLQIGYSLLYGNNFDFGRLVLGNVGEKMTENRGVVYFARFCQLLFSACVSGVDIIDADVIPCFKLHKRIFSDLVNKDVKKGHVGDLLLPALVQQFLDNSTQTDPQPEPINTEVPPSTSQPIQTGGRIKHRAFKPAKTVKPATEVGVSKSSVPKSVGPSKKSRAKRPRSDDEEDTEPLHQRRRRLVADYLFDELDTEAVPEAEQNEAPDVVTQEADVNIEATQNDVVEATVPTEDRVNVDELVEDNDAVNVRADAANADVDNFVDPLDMNFEAHPEISVCDTEDVAADQATLVVDESTETHTEILSVTNQILELGEEVDQEAKSVSSEKNEAVAEQIHDEAAQLNIEVTADNVPEEVTEPMAEDVDTDSVHSAHAHSWMNVSLSDSDVHESTPFLKDRTAESVKDNQHQAEARYREMYYANWSGADCIFSTQRTADFVDKSAKEISNPEMLTHLKATIVQVKSLHNRFDETHKAVIGLRNDIIAKELALKSDRAQYSSMIKDQVEIKQRLRKVERNQDVMSTKIDSIAASLELLTSVLIPDDVKKGERVPKDKCKRTQTLRRRDDATDGGSKESERRSKSAQEQGRLRLNSAKLTNSGRVNSGAQSSSRLKSLVISANPITDEKIAAKLFLEEHGGEATVEDMDAEMQILAEEHKKKVEAGTYKKKGAKAPRRKEQGISIKENVNSQQSLQYSRRPVGASTDKGKSKLIEEPELSKKAHSTSDMAQVESRPNQSTTDVAQVDNSAKVVTTSDTAQVVQTQLISPQLQGTFGKPTRDETLKPGNVNFLQTRSVLGKESYDKSGLGSHREKRINNSPLDHTSLAEPGVGVTQESLDKLESVQMIYHKGIKKEFLLYFMADGRVYRVGEADIHLKLWEELGYVLYLLKVKNQSTHNAAQVLRERMMKSKVLLGARISSCNNPNFW</sequence>
<feature type="compositionally biased region" description="Basic and acidic residues" evidence="1">
    <location>
        <begin position="771"/>
        <end position="785"/>
    </location>
</feature>
<feature type="region of interest" description="Disordered" evidence="1">
    <location>
        <begin position="168"/>
        <end position="249"/>
    </location>
</feature>
<evidence type="ECO:0000313" key="3">
    <source>
        <dbReference type="Proteomes" id="UP001237642"/>
    </source>
</evidence>